<evidence type="ECO:0008006" key="4">
    <source>
        <dbReference type="Google" id="ProtNLM"/>
    </source>
</evidence>
<keyword evidence="1" id="KW-0812">Transmembrane</keyword>
<evidence type="ECO:0000313" key="3">
    <source>
        <dbReference type="Proteomes" id="UP000191112"/>
    </source>
</evidence>
<organism evidence="2 3">
    <name type="scientific">Soonwooa buanensis</name>
    <dbReference type="NCBI Taxonomy" id="619805"/>
    <lineage>
        <taxon>Bacteria</taxon>
        <taxon>Pseudomonadati</taxon>
        <taxon>Bacteroidota</taxon>
        <taxon>Flavobacteriia</taxon>
        <taxon>Flavobacteriales</taxon>
        <taxon>Weeksellaceae</taxon>
        <taxon>Chryseobacterium group</taxon>
        <taxon>Soonwooa</taxon>
    </lineage>
</organism>
<name>A0A1T5EUV4_9FLAO</name>
<feature type="transmembrane region" description="Helical" evidence="1">
    <location>
        <begin position="12"/>
        <end position="34"/>
    </location>
</feature>
<dbReference type="OrthoDB" id="1221281at2"/>
<accession>A0A1T5EUV4</accession>
<dbReference type="EMBL" id="FUYZ01000004">
    <property type="protein sequence ID" value="SKB87752.1"/>
    <property type="molecule type" value="Genomic_DNA"/>
</dbReference>
<reference evidence="2 3" key="1">
    <citation type="submission" date="2017-02" db="EMBL/GenBank/DDBJ databases">
        <authorList>
            <person name="Peterson S.W."/>
        </authorList>
    </citation>
    <scope>NUCLEOTIDE SEQUENCE [LARGE SCALE GENOMIC DNA]</scope>
    <source>
        <strain evidence="2 3">DSM 22323</strain>
    </source>
</reference>
<protein>
    <recommendedName>
        <fullName evidence="4">Dolichyl-phosphate-mannose-protein mannosyltransferase</fullName>
    </recommendedName>
</protein>
<feature type="transmembrane region" description="Helical" evidence="1">
    <location>
        <begin position="81"/>
        <end position="100"/>
    </location>
</feature>
<feature type="transmembrane region" description="Helical" evidence="1">
    <location>
        <begin position="153"/>
        <end position="183"/>
    </location>
</feature>
<keyword evidence="3" id="KW-1185">Reference proteome</keyword>
<dbReference type="Proteomes" id="UP000191112">
    <property type="component" value="Unassembled WGS sequence"/>
</dbReference>
<keyword evidence="1" id="KW-1133">Transmembrane helix</keyword>
<evidence type="ECO:0000256" key="1">
    <source>
        <dbReference type="SAM" id="Phobius"/>
    </source>
</evidence>
<keyword evidence="1" id="KW-0472">Membrane</keyword>
<feature type="transmembrane region" description="Helical" evidence="1">
    <location>
        <begin position="340"/>
        <end position="362"/>
    </location>
</feature>
<proteinExistence type="predicted"/>
<feature type="transmembrane region" description="Helical" evidence="1">
    <location>
        <begin position="290"/>
        <end position="312"/>
    </location>
</feature>
<dbReference type="AlphaFoldDB" id="A0A1T5EUV4"/>
<gene>
    <name evidence="2" type="ORF">SAMN05660477_01596</name>
</gene>
<dbReference type="RefSeq" id="WP_079666842.1">
    <property type="nucleotide sequence ID" value="NZ_FUYZ01000004.1"/>
</dbReference>
<sequence>MNFSTKLYNPKLTKCINIFLIIATYAMIVVRFLLNEKGRVNPDSIRYMRQAHMLPVIDNTTAPLGYPFGIWLFTNFGLDEFWSSKVVGLLAYTAMLVFAWKKDFYFKEISMISALFSFVSVFSYTMSEAPILPFVFFLFYYSKQVIAENFKGLKAVLILSLFLIICYNIRYSALFLMAGLGWFGLLKIKTTYGKYFVLSALFGILFVVLFKFLYVDYFNEDYVKDFLNIGLKPTSKLLTELWQGLATTFDPFVHIADPSGGIVNYGIYGIGLINIGVILYFVIKTKHSDFDLLLLWTGFVGIACSYFVQYFYSVNAIDYRLLAPFSLPIWMYYFRRLGTVFGNLTYLIPLGSLLTGFAFTWLSKGNYLENREEIQTFLKNENKETGTIKFWLKSEEDLGNVRSAEIISTVNPMIYTTFSAKDTLDPKVLTPYRVDSKLKIKRNQFQKFDKK</sequence>
<evidence type="ECO:0000313" key="2">
    <source>
        <dbReference type="EMBL" id="SKB87752.1"/>
    </source>
</evidence>
<feature type="transmembrane region" description="Helical" evidence="1">
    <location>
        <begin position="112"/>
        <end position="141"/>
    </location>
</feature>
<feature type="transmembrane region" description="Helical" evidence="1">
    <location>
        <begin position="195"/>
        <end position="214"/>
    </location>
</feature>
<dbReference type="STRING" id="619805.SAMN05660477_01596"/>
<feature type="transmembrane region" description="Helical" evidence="1">
    <location>
        <begin position="262"/>
        <end position="283"/>
    </location>
</feature>